<keyword evidence="1" id="KW-1133">Transmembrane helix</keyword>
<feature type="transmembrane region" description="Helical" evidence="1">
    <location>
        <begin position="231"/>
        <end position="254"/>
    </location>
</feature>
<feature type="transmembrane region" description="Helical" evidence="1">
    <location>
        <begin position="378"/>
        <end position="404"/>
    </location>
</feature>
<keyword evidence="1" id="KW-0812">Transmembrane</keyword>
<evidence type="ECO:0000256" key="1">
    <source>
        <dbReference type="SAM" id="Phobius"/>
    </source>
</evidence>
<protein>
    <recommendedName>
        <fullName evidence="4">DUF2079 domain-containing protein</fullName>
    </recommendedName>
</protein>
<dbReference type="Proteomes" id="UP000231252">
    <property type="component" value="Unassembled WGS sequence"/>
</dbReference>
<gene>
    <name evidence="2" type="ORF">COT50_02395</name>
</gene>
<reference evidence="3" key="1">
    <citation type="submission" date="2017-09" db="EMBL/GenBank/DDBJ databases">
        <title>Depth-based differentiation of microbial function through sediment-hosted aquifers and enrichment of novel symbionts in the deep terrestrial subsurface.</title>
        <authorList>
            <person name="Probst A.J."/>
            <person name="Ladd B."/>
            <person name="Jarett J.K."/>
            <person name="Geller-Mcgrath D.E."/>
            <person name="Sieber C.M.K."/>
            <person name="Emerson J.B."/>
            <person name="Anantharaman K."/>
            <person name="Thomas B.C."/>
            <person name="Malmstrom R."/>
            <person name="Stieglmeier M."/>
            <person name="Klingl A."/>
            <person name="Woyke T."/>
            <person name="Ryan C.M."/>
            <person name="Banfield J.F."/>
        </authorList>
    </citation>
    <scope>NUCLEOTIDE SEQUENCE [LARGE SCALE GENOMIC DNA]</scope>
</reference>
<evidence type="ECO:0000313" key="3">
    <source>
        <dbReference type="Proteomes" id="UP000231252"/>
    </source>
</evidence>
<sequence length="737" mass="83177">MLAKTYHKINKELLGMLIVLAISTAVCVISVRINIFRYNNFDFGKFDLGNMTQMVWNTLQGRPLYLTDYFGGNVPRWSMSHVDPILLLFVPLFALIPHPLTLVFAQLFLTTLLAPLVLFKIAKITLKSNLAATLLAVAYLFYPALGYLNTQTGFHGVSVAIPFFLLAFYFLEKKKMVGLWICAIITMSGKEQLPLYIIFLCVFGLLYRVPFPQNAKFPSTRRLRDYFKQSLAKNLVTLLLVSSVWLAMAFFVIIPQNAHYRITSYTNFTQEVSVDTKLTSDVIKENYFLGRYQDLGDSYGSILLGMATDPKRLVNILFGGDKLDNFSKTFAPSLYLPFFAPQIIIMAIPDLVINYATTAGGIGTAEISNHRISMITPVIFLSIIFAIATLSKFFGVAGVFFHAYPFKRLWKMVGLADFSKTLAVTKNSPPRLHNYTVNLLATAVLMSNIYTTYKYNNPVFLWLTQAVSKRVSSIAYAKFDREVGLKQNLKLGDRFKISGLENKDRECAQIIMDIIPPTASISGPDYLGAHLAQRETYAIFPALYSKADYVIVDVFSQKIMRILDTDVSMVRDVVGDMITNPNYQNVAGCGNLFVFKKGSGQTKSLKLPMQERYKYEPDQSLEIFEDLFLANFEIPKTVTRGKPSKATFVYRKESKKPDEYVIFTSFINSETGEIFQSANIPSYGLINIKDWSEGHYYIEGVDLTVPTAVGSGIYRAFIGMTNNIRTRSIYLGDMEVR</sequence>
<keyword evidence="1" id="KW-0472">Membrane</keyword>
<feature type="transmembrane region" description="Helical" evidence="1">
    <location>
        <begin position="193"/>
        <end position="211"/>
    </location>
</feature>
<evidence type="ECO:0008006" key="4">
    <source>
        <dbReference type="Google" id="ProtNLM"/>
    </source>
</evidence>
<accession>A0A2H0XBR7</accession>
<dbReference type="Pfam" id="PF09852">
    <property type="entry name" value="DUF2079"/>
    <property type="match status" value="1"/>
</dbReference>
<proteinExistence type="predicted"/>
<evidence type="ECO:0000313" key="2">
    <source>
        <dbReference type="EMBL" id="PIS22352.1"/>
    </source>
</evidence>
<name>A0A2H0XBR7_UNCKA</name>
<feature type="transmembrane region" description="Helical" evidence="1">
    <location>
        <begin position="12"/>
        <end position="35"/>
    </location>
</feature>
<dbReference type="InterPro" id="IPR018650">
    <property type="entry name" value="STSV1_Orf64"/>
</dbReference>
<organism evidence="2 3">
    <name type="scientific">candidate division WWE3 bacterium CG08_land_8_20_14_0_20_41_10</name>
    <dbReference type="NCBI Taxonomy" id="1975085"/>
    <lineage>
        <taxon>Bacteria</taxon>
        <taxon>Katanobacteria</taxon>
    </lineage>
</organism>
<comment type="caution">
    <text evidence="2">The sequence shown here is derived from an EMBL/GenBank/DDBJ whole genome shotgun (WGS) entry which is preliminary data.</text>
</comment>
<feature type="transmembrane region" description="Helical" evidence="1">
    <location>
        <begin position="85"/>
        <end position="118"/>
    </location>
</feature>
<feature type="transmembrane region" description="Helical" evidence="1">
    <location>
        <begin position="154"/>
        <end position="172"/>
    </location>
</feature>
<dbReference type="EMBL" id="PEYU01000055">
    <property type="protein sequence ID" value="PIS22352.1"/>
    <property type="molecule type" value="Genomic_DNA"/>
</dbReference>
<feature type="transmembrane region" description="Helical" evidence="1">
    <location>
        <begin position="130"/>
        <end position="148"/>
    </location>
</feature>
<dbReference type="AlphaFoldDB" id="A0A2H0XBR7"/>